<name>A0A4Y3WU63_9PSEU</name>
<dbReference type="EMBL" id="BJNG01000044">
    <property type="protein sequence ID" value="GEC22437.1"/>
    <property type="molecule type" value="Genomic_DNA"/>
</dbReference>
<dbReference type="PROSITE" id="PS01124">
    <property type="entry name" value="HTH_ARAC_FAMILY_2"/>
    <property type="match status" value="1"/>
</dbReference>
<evidence type="ECO:0000313" key="5">
    <source>
        <dbReference type="EMBL" id="GEC22437.1"/>
    </source>
</evidence>
<feature type="domain" description="HTH araC/xylS-type" evidence="4">
    <location>
        <begin position="207"/>
        <end position="307"/>
    </location>
</feature>
<dbReference type="InterPro" id="IPR050204">
    <property type="entry name" value="AraC_XylS_family_regulators"/>
</dbReference>
<organism evidence="5 6">
    <name type="scientific">Pseudonocardia hydrocarbonoxydans</name>
    <dbReference type="NCBI Taxonomy" id="76726"/>
    <lineage>
        <taxon>Bacteria</taxon>
        <taxon>Bacillati</taxon>
        <taxon>Actinomycetota</taxon>
        <taxon>Actinomycetes</taxon>
        <taxon>Pseudonocardiales</taxon>
        <taxon>Pseudonocardiaceae</taxon>
        <taxon>Pseudonocardia</taxon>
    </lineage>
</organism>
<reference evidence="5 6" key="1">
    <citation type="submission" date="2019-06" db="EMBL/GenBank/DDBJ databases">
        <title>Whole genome shotgun sequence of Pseudonocardia hydrocarbonoxydans NBRC 14498.</title>
        <authorList>
            <person name="Hosoyama A."/>
            <person name="Uohara A."/>
            <person name="Ohji S."/>
            <person name="Ichikawa N."/>
        </authorList>
    </citation>
    <scope>NUCLEOTIDE SEQUENCE [LARGE SCALE GENOMIC DNA]</scope>
    <source>
        <strain evidence="5 6">NBRC 14498</strain>
    </source>
</reference>
<dbReference type="Pfam" id="PF12833">
    <property type="entry name" value="HTH_18"/>
    <property type="match status" value="1"/>
</dbReference>
<accession>A0A4Y3WU63</accession>
<gene>
    <name evidence="5" type="ORF">PHY01_47200</name>
</gene>
<keyword evidence="1" id="KW-0805">Transcription regulation</keyword>
<keyword evidence="6" id="KW-1185">Reference proteome</keyword>
<protein>
    <recommendedName>
        <fullName evidence="4">HTH araC/xylS-type domain-containing protein</fullName>
    </recommendedName>
</protein>
<evidence type="ECO:0000256" key="1">
    <source>
        <dbReference type="ARBA" id="ARBA00023015"/>
    </source>
</evidence>
<dbReference type="InterPro" id="IPR035418">
    <property type="entry name" value="AraC-bd_2"/>
</dbReference>
<dbReference type="Gene3D" id="1.10.10.60">
    <property type="entry name" value="Homeodomain-like"/>
    <property type="match status" value="1"/>
</dbReference>
<dbReference type="PRINTS" id="PR00032">
    <property type="entry name" value="HTHARAC"/>
</dbReference>
<dbReference type="Pfam" id="PF14525">
    <property type="entry name" value="AraC_binding_2"/>
    <property type="match status" value="1"/>
</dbReference>
<keyword evidence="3" id="KW-0804">Transcription</keyword>
<dbReference type="Proteomes" id="UP000320338">
    <property type="component" value="Unassembled WGS sequence"/>
</dbReference>
<proteinExistence type="predicted"/>
<dbReference type="PROSITE" id="PS00041">
    <property type="entry name" value="HTH_ARAC_FAMILY_1"/>
    <property type="match status" value="1"/>
</dbReference>
<dbReference type="SMART" id="SM00342">
    <property type="entry name" value="HTH_ARAC"/>
    <property type="match status" value="1"/>
</dbReference>
<keyword evidence="2" id="KW-0238">DNA-binding</keyword>
<dbReference type="PANTHER" id="PTHR46796:SF6">
    <property type="entry name" value="ARAC SUBFAMILY"/>
    <property type="match status" value="1"/>
</dbReference>
<evidence type="ECO:0000313" key="6">
    <source>
        <dbReference type="Proteomes" id="UP000320338"/>
    </source>
</evidence>
<dbReference type="GO" id="GO:0043565">
    <property type="term" value="F:sequence-specific DNA binding"/>
    <property type="evidence" value="ECO:0007669"/>
    <property type="project" value="InterPro"/>
</dbReference>
<dbReference type="GO" id="GO:0003700">
    <property type="term" value="F:DNA-binding transcription factor activity"/>
    <property type="evidence" value="ECO:0007669"/>
    <property type="project" value="InterPro"/>
</dbReference>
<dbReference type="PANTHER" id="PTHR46796">
    <property type="entry name" value="HTH-TYPE TRANSCRIPTIONAL ACTIVATOR RHAS-RELATED"/>
    <property type="match status" value="1"/>
</dbReference>
<dbReference type="InterPro" id="IPR018060">
    <property type="entry name" value="HTH_AraC"/>
</dbReference>
<dbReference type="RefSeq" id="WP_141281919.1">
    <property type="nucleotide sequence ID" value="NZ_BAAARZ010000061.1"/>
</dbReference>
<evidence type="ECO:0000256" key="2">
    <source>
        <dbReference type="ARBA" id="ARBA00023125"/>
    </source>
</evidence>
<evidence type="ECO:0000259" key="4">
    <source>
        <dbReference type="PROSITE" id="PS01124"/>
    </source>
</evidence>
<sequence>MTVWDVAARPAREQFGFWREVICEAFVPLTPSRSRPGDGFSSRVETRPLARTVRARIDSQPQRTTHGPAEVARTDGEYVFVNLQTAGTCAVEQGGRGSLVRPGQFTVVDTADPYRFDFDRPWAMVSYRIPHDLLGGRLDSVRRQTAGCWDARGAGAVVSAVMSAMWDLDATIGPAALDVEQSLAAALCAAAAERTPPPGDHHAVVRAEILRRIDTWLSDSTMSVTSASRMLGVSPRTLHAAVSAGGESFAALLRRRRLERAAAVLAGDRGPSTITEIAASVGFDGPASFSRAFRREFGRTPSEVRAARRIPARRAQDPGTN</sequence>
<dbReference type="OrthoDB" id="9799345at2"/>
<dbReference type="AlphaFoldDB" id="A0A4Y3WU63"/>
<evidence type="ECO:0000256" key="3">
    <source>
        <dbReference type="ARBA" id="ARBA00023163"/>
    </source>
</evidence>
<dbReference type="InterPro" id="IPR018062">
    <property type="entry name" value="HTH_AraC-typ_CS"/>
</dbReference>
<comment type="caution">
    <text evidence="5">The sequence shown here is derived from an EMBL/GenBank/DDBJ whole genome shotgun (WGS) entry which is preliminary data.</text>
</comment>
<dbReference type="SUPFAM" id="SSF46689">
    <property type="entry name" value="Homeodomain-like"/>
    <property type="match status" value="1"/>
</dbReference>
<dbReference type="InterPro" id="IPR020449">
    <property type="entry name" value="Tscrpt_reg_AraC-type_HTH"/>
</dbReference>
<dbReference type="InterPro" id="IPR009057">
    <property type="entry name" value="Homeodomain-like_sf"/>
</dbReference>